<evidence type="ECO:0000313" key="1">
    <source>
        <dbReference type="EnsemblPlants" id="TuG1812G0700002861.01.T01.cds312327"/>
    </source>
</evidence>
<accession>A0A8R7V2I0</accession>
<dbReference type="AlphaFoldDB" id="A0A8R7V2I0"/>
<dbReference type="EnsemblPlants" id="TuG1812G0700002861.01.T01">
    <property type="protein sequence ID" value="TuG1812G0700002861.01.T01.cds312327"/>
    <property type="gene ID" value="TuG1812G0700002861.01"/>
</dbReference>
<keyword evidence="2" id="KW-1185">Reference proteome</keyword>
<proteinExistence type="predicted"/>
<name>A0A8R7V2I0_TRIUA</name>
<protein>
    <submittedName>
        <fullName evidence="1">Uncharacterized protein</fullName>
    </submittedName>
</protein>
<reference evidence="2" key="1">
    <citation type="journal article" date="2013" name="Nature">
        <title>Draft genome of the wheat A-genome progenitor Triticum urartu.</title>
        <authorList>
            <person name="Ling H.Q."/>
            <person name="Zhao S."/>
            <person name="Liu D."/>
            <person name="Wang J."/>
            <person name="Sun H."/>
            <person name="Zhang C."/>
            <person name="Fan H."/>
            <person name="Li D."/>
            <person name="Dong L."/>
            <person name="Tao Y."/>
            <person name="Gao C."/>
            <person name="Wu H."/>
            <person name="Li Y."/>
            <person name="Cui Y."/>
            <person name="Guo X."/>
            <person name="Zheng S."/>
            <person name="Wang B."/>
            <person name="Yu K."/>
            <person name="Liang Q."/>
            <person name="Yang W."/>
            <person name="Lou X."/>
            <person name="Chen J."/>
            <person name="Feng M."/>
            <person name="Jian J."/>
            <person name="Zhang X."/>
            <person name="Luo G."/>
            <person name="Jiang Y."/>
            <person name="Liu J."/>
            <person name="Wang Z."/>
            <person name="Sha Y."/>
            <person name="Zhang B."/>
            <person name="Wu H."/>
            <person name="Tang D."/>
            <person name="Shen Q."/>
            <person name="Xue P."/>
            <person name="Zou S."/>
            <person name="Wang X."/>
            <person name="Liu X."/>
            <person name="Wang F."/>
            <person name="Yang Y."/>
            <person name="An X."/>
            <person name="Dong Z."/>
            <person name="Zhang K."/>
            <person name="Zhang X."/>
            <person name="Luo M.C."/>
            <person name="Dvorak J."/>
            <person name="Tong Y."/>
            <person name="Wang J."/>
            <person name="Yang H."/>
            <person name="Li Z."/>
            <person name="Wang D."/>
            <person name="Zhang A."/>
            <person name="Wang J."/>
        </authorList>
    </citation>
    <scope>NUCLEOTIDE SEQUENCE</scope>
    <source>
        <strain evidence="2">cv. G1812</strain>
    </source>
</reference>
<dbReference type="Proteomes" id="UP000015106">
    <property type="component" value="Chromosome 7"/>
</dbReference>
<dbReference type="Gramene" id="TuG1812G0700002861.01.T01">
    <property type="protein sequence ID" value="TuG1812G0700002861.01.T01.cds312327"/>
    <property type="gene ID" value="TuG1812G0700002861.01"/>
</dbReference>
<reference evidence="1" key="3">
    <citation type="submission" date="2022-06" db="UniProtKB">
        <authorList>
            <consortium name="EnsemblPlants"/>
        </authorList>
    </citation>
    <scope>IDENTIFICATION</scope>
</reference>
<evidence type="ECO:0000313" key="2">
    <source>
        <dbReference type="Proteomes" id="UP000015106"/>
    </source>
</evidence>
<sequence length="64" mass="7430">PLSAFLFFPAVGPCSVRPVSARLVFFPVCEIYLLSRVCQFCRKDPHVHAYNNSQFVHRIKMIYI</sequence>
<organism evidence="1 2">
    <name type="scientific">Triticum urartu</name>
    <name type="common">Red wild einkorn</name>
    <name type="synonym">Crithodium urartu</name>
    <dbReference type="NCBI Taxonomy" id="4572"/>
    <lineage>
        <taxon>Eukaryota</taxon>
        <taxon>Viridiplantae</taxon>
        <taxon>Streptophyta</taxon>
        <taxon>Embryophyta</taxon>
        <taxon>Tracheophyta</taxon>
        <taxon>Spermatophyta</taxon>
        <taxon>Magnoliopsida</taxon>
        <taxon>Liliopsida</taxon>
        <taxon>Poales</taxon>
        <taxon>Poaceae</taxon>
        <taxon>BOP clade</taxon>
        <taxon>Pooideae</taxon>
        <taxon>Triticodae</taxon>
        <taxon>Triticeae</taxon>
        <taxon>Triticinae</taxon>
        <taxon>Triticum</taxon>
    </lineage>
</organism>
<reference evidence="1" key="2">
    <citation type="submission" date="2018-03" db="EMBL/GenBank/DDBJ databases">
        <title>The Triticum urartu genome reveals the dynamic nature of wheat genome evolution.</title>
        <authorList>
            <person name="Ling H."/>
            <person name="Ma B."/>
            <person name="Shi X."/>
            <person name="Liu H."/>
            <person name="Dong L."/>
            <person name="Sun H."/>
            <person name="Cao Y."/>
            <person name="Gao Q."/>
            <person name="Zheng S."/>
            <person name="Li Y."/>
            <person name="Yu Y."/>
            <person name="Du H."/>
            <person name="Qi M."/>
            <person name="Li Y."/>
            <person name="Yu H."/>
            <person name="Cui Y."/>
            <person name="Wang N."/>
            <person name="Chen C."/>
            <person name="Wu H."/>
            <person name="Zhao Y."/>
            <person name="Zhang J."/>
            <person name="Li Y."/>
            <person name="Zhou W."/>
            <person name="Zhang B."/>
            <person name="Hu W."/>
            <person name="Eijk M."/>
            <person name="Tang J."/>
            <person name="Witsenboer H."/>
            <person name="Zhao S."/>
            <person name="Li Z."/>
            <person name="Zhang A."/>
            <person name="Wang D."/>
            <person name="Liang C."/>
        </authorList>
    </citation>
    <scope>NUCLEOTIDE SEQUENCE [LARGE SCALE GENOMIC DNA]</scope>
    <source>
        <strain evidence="1">cv. G1812</strain>
    </source>
</reference>